<comment type="caution">
    <text evidence="7">The sequence shown here is derived from an EMBL/GenBank/DDBJ whole genome shotgun (WGS) entry which is preliminary data.</text>
</comment>
<evidence type="ECO:0000256" key="4">
    <source>
        <dbReference type="ARBA" id="ARBA00022989"/>
    </source>
</evidence>
<reference evidence="7 8" key="1">
    <citation type="submission" date="2024-09" db="EMBL/GenBank/DDBJ databases">
        <authorList>
            <person name="Sun Q."/>
            <person name="Mori K."/>
        </authorList>
    </citation>
    <scope>NUCLEOTIDE SEQUENCE [LARGE SCALE GENOMIC DNA]</scope>
    <source>
        <strain evidence="7 8">CCM 7650</strain>
    </source>
</reference>
<comment type="subcellular location">
    <subcellularLocation>
        <location evidence="1">Cell membrane</location>
        <topology evidence="1">Multi-pass membrane protein</topology>
    </subcellularLocation>
</comment>
<dbReference type="Proteomes" id="UP001589797">
    <property type="component" value="Unassembled WGS sequence"/>
</dbReference>
<evidence type="ECO:0000256" key="2">
    <source>
        <dbReference type="ARBA" id="ARBA00022475"/>
    </source>
</evidence>
<feature type="transmembrane region" description="Helical" evidence="6">
    <location>
        <begin position="40"/>
        <end position="58"/>
    </location>
</feature>
<evidence type="ECO:0000256" key="3">
    <source>
        <dbReference type="ARBA" id="ARBA00022692"/>
    </source>
</evidence>
<evidence type="ECO:0000256" key="6">
    <source>
        <dbReference type="SAM" id="Phobius"/>
    </source>
</evidence>
<feature type="transmembrane region" description="Helical" evidence="6">
    <location>
        <begin position="158"/>
        <end position="179"/>
    </location>
</feature>
<feature type="transmembrane region" description="Helical" evidence="6">
    <location>
        <begin position="127"/>
        <end position="146"/>
    </location>
</feature>
<protein>
    <submittedName>
        <fullName evidence="7">Lysylphosphatidylglycerol synthase transmembrane domain-containing protein</fullName>
    </submittedName>
</protein>
<accession>A0ABV6FXL6</accession>
<dbReference type="PANTHER" id="PTHR40277">
    <property type="entry name" value="BLL5419 PROTEIN"/>
    <property type="match status" value="1"/>
</dbReference>
<dbReference type="EMBL" id="JBHLWI010000068">
    <property type="protein sequence ID" value="MFC0264568.1"/>
    <property type="molecule type" value="Genomic_DNA"/>
</dbReference>
<evidence type="ECO:0000313" key="8">
    <source>
        <dbReference type="Proteomes" id="UP001589797"/>
    </source>
</evidence>
<dbReference type="PANTHER" id="PTHR40277:SF1">
    <property type="entry name" value="BLL5419 PROTEIN"/>
    <property type="match status" value="1"/>
</dbReference>
<feature type="transmembrane region" description="Helical" evidence="6">
    <location>
        <begin position="261"/>
        <end position="282"/>
    </location>
</feature>
<dbReference type="NCBIfam" id="TIGR00374">
    <property type="entry name" value="flippase-like domain"/>
    <property type="match status" value="2"/>
</dbReference>
<keyword evidence="5 6" id="KW-0472">Membrane</keyword>
<name>A0ABV6FXL6_9BACT</name>
<keyword evidence="2" id="KW-1003">Cell membrane</keyword>
<evidence type="ECO:0000313" key="7">
    <source>
        <dbReference type="EMBL" id="MFC0264568.1"/>
    </source>
</evidence>
<evidence type="ECO:0000256" key="1">
    <source>
        <dbReference type="ARBA" id="ARBA00004651"/>
    </source>
</evidence>
<feature type="transmembrane region" description="Helical" evidence="6">
    <location>
        <begin position="223"/>
        <end position="249"/>
    </location>
</feature>
<evidence type="ECO:0000256" key="5">
    <source>
        <dbReference type="ARBA" id="ARBA00023136"/>
    </source>
</evidence>
<proteinExistence type="predicted"/>
<keyword evidence="3 6" id="KW-0812">Transmembrane</keyword>
<dbReference type="InterPro" id="IPR022791">
    <property type="entry name" value="L-PG_synthase/AglD"/>
</dbReference>
<keyword evidence="8" id="KW-1185">Reference proteome</keyword>
<dbReference type="RefSeq" id="WP_382389133.1">
    <property type="nucleotide sequence ID" value="NZ_JBHLWI010000068.1"/>
</dbReference>
<keyword evidence="4 6" id="KW-1133">Transmembrane helix</keyword>
<feature type="transmembrane region" description="Helical" evidence="6">
    <location>
        <begin position="191"/>
        <end position="211"/>
    </location>
</feature>
<dbReference type="Pfam" id="PF03706">
    <property type="entry name" value="LPG_synthase_TM"/>
    <property type="match status" value="1"/>
</dbReference>
<organism evidence="7 8">
    <name type="scientific">Fontibacter flavus</name>
    <dbReference type="NCBI Taxonomy" id="654838"/>
    <lineage>
        <taxon>Bacteria</taxon>
        <taxon>Pseudomonadati</taxon>
        <taxon>Bacteroidota</taxon>
        <taxon>Cytophagia</taxon>
        <taxon>Cytophagales</taxon>
        <taxon>Cyclobacteriaceae</taxon>
        <taxon>Fontibacter</taxon>
    </lineage>
</organism>
<sequence>MLLKNKIVKTFIKLALSGLAVFLVFRKIDAQELWQIVKSADWFCLLLAVAFFVLSKIATSLRLNIYFRNIGLYISEKENLFLYMKGMYYNLFLPGGIGGDGYKVYLLNKRYKVSVKKLLQSVLLDRLGGLVSIVFLLLLFFLFIDVEEEILQGFAWDYVSVALAILVFPAFYLIYLLFFKSFLDSFIGSNLYSLAGQLLQIVSAYFILIAIGVDVNILEYQFVFLLSSIAAVLPLTIGGVGVRELVFIFSHEFIGIDKNTAVAFSLIFFLISALVSFTGFFVKVANKLDRPEKA</sequence>
<gene>
    <name evidence="7" type="ORF">ACFFIP_17910</name>
</gene>